<keyword evidence="3" id="KW-1185">Reference proteome</keyword>
<feature type="transmembrane region" description="Helical" evidence="1">
    <location>
        <begin position="12"/>
        <end position="34"/>
    </location>
</feature>
<dbReference type="EMBL" id="KN818355">
    <property type="protein sequence ID" value="KIL57873.1"/>
    <property type="molecule type" value="Genomic_DNA"/>
</dbReference>
<dbReference type="AlphaFoldDB" id="A0A0C2WNQ4"/>
<feature type="transmembrane region" description="Helical" evidence="1">
    <location>
        <begin position="88"/>
        <end position="111"/>
    </location>
</feature>
<reference evidence="2 3" key="1">
    <citation type="submission" date="2014-04" db="EMBL/GenBank/DDBJ databases">
        <title>Evolutionary Origins and Diversification of the Mycorrhizal Mutualists.</title>
        <authorList>
            <consortium name="DOE Joint Genome Institute"/>
            <consortium name="Mycorrhizal Genomics Consortium"/>
            <person name="Kohler A."/>
            <person name="Kuo A."/>
            <person name="Nagy L.G."/>
            <person name="Floudas D."/>
            <person name="Copeland A."/>
            <person name="Barry K.W."/>
            <person name="Cichocki N."/>
            <person name="Veneault-Fourrey C."/>
            <person name="LaButti K."/>
            <person name="Lindquist E.A."/>
            <person name="Lipzen A."/>
            <person name="Lundell T."/>
            <person name="Morin E."/>
            <person name="Murat C."/>
            <person name="Riley R."/>
            <person name="Ohm R."/>
            <person name="Sun H."/>
            <person name="Tunlid A."/>
            <person name="Henrissat B."/>
            <person name="Grigoriev I.V."/>
            <person name="Hibbett D.S."/>
            <person name="Martin F."/>
        </authorList>
    </citation>
    <scope>NUCLEOTIDE SEQUENCE [LARGE SCALE GENOMIC DNA]</scope>
    <source>
        <strain evidence="2 3">Koide BX008</strain>
    </source>
</reference>
<feature type="transmembrane region" description="Helical" evidence="1">
    <location>
        <begin position="123"/>
        <end position="144"/>
    </location>
</feature>
<keyword evidence="1" id="KW-0812">Transmembrane</keyword>
<evidence type="ECO:0000313" key="3">
    <source>
        <dbReference type="Proteomes" id="UP000054549"/>
    </source>
</evidence>
<keyword evidence="1" id="KW-0472">Membrane</keyword>
<dbReference type="HOGENOM" id="CLU_044614_1_1_1"/>
<protein>
    <recommendedName>
        <fullName evidence="4">G protein-coupled receptor</fullName>
    </recommendedName>
</protein>
<evidence type="ECO:0000256" key="1">
    <source>
        <dbReference type="SAM" id="Phobius"/>
    </source>
</evidence>
<name>A0A0C2WNQ4_AMAMK</name>
<accession>A0A0C2WNQ4</accession>
<evidence type="ECO:0000313" key="2">
    <source>
        <dbReference type="EMBL" id="KIL57873.1"/>
    </source>
</evidence>
<sequence length="289" mass="33075">MLAKVPRVVVAMIVQTLLYGIYLETLIQCLRWLIFIDEGWKPREKINSHTLTFTTIFIFFTSTINHITTLQFALEILSRDKSRHTTRYNIGIAMSVSESLTLLSIDYVLIYRCWIVYAKAWRIICVPVTFWLGSLACSALYSYYGTVDFSRKDPIAIQIDFEQMVLLGLYVCNIATTIYTTTAIIYRIWYTSRKTSGSLSPKRLNYIMRILAESGILYTCTAMFRLAGAVLVSVTRTDAIWVNCFINDISDAINFSMAGISFNLLLIRVYQSRVERRGSLAESRNDDGV</sequence>
<dbReference type="InParanoid" id="A0A0C2WNQ4"/>
<evidence type="ECO:0008006" key="4">
    <source>
        <dbReference type="Google" id="ProtNLM"/>
    </source>
</evidence>
<feature type="transmembrane region" description="Helical" evidence="1">
    <location>
        <begin position="252"/>
        <end position="270"/>
    </location>
</feature>
<feature type="transmembrane region" description="Helical" evidence="1">
    <location>
        <begin position="210"/>
        <end position="232"/>
    </location>
</feature>
<gene>
    <name evidence="2" type="ORF">M378DRAFT_359464</name>
</gene>
<dbReference type="OrthoDB" id="3354175at2759"/>
<feature type="transmembrane region" description="Helical" evidence="1">
    <location>
        <begin position="46"/>
        <end position="68"/>
    </location>
</feature>
<organism evidence="2 3">
    <name type="scientific">Amanita muscaria (strain Koide BX008)</name>
    <dbReference type="NCBI Taxonomy" id="946122"/>
    <lineage>
        <taxon>Eukaryota</taxon>
        <taxon>Fungi</taxon>
        <taxon>Dikarya</taxon>
        <taxon>Basidiomycota</taxon>
        <taxon>Agaricomycotina</taxon>
        <taxon>Agaricomycetes</taxon>
        <taxon>Agaricomycetidae</taxon>
        <taxon>Agaricales</taxon>
        <taxon>Pluteineae</taxon>
        <taxon>Amanitaceae</taxon>
        <taxon>Amanita</taxon>
    </lineage>
</organism>
<dbReference type="Proteomes" id="UP000054549">
    <property type="component" value="Unassembled WGS sequence"/>
</dbReference>
<feature type="transmembrane region" description="Helical" evidence="1">
    <location>
        <begin position="164"/>
        <end position="189"/>
    </location>
</feature>
<proteinExistence type="predicted"/>
<keyword evidence="1" id="KW-1133">Transmembrane helix</keyword>